<dbReference type="AlphaFoldDB" id="A0AAD5R2R1"/>
<evidence type="ECO:0008006" key="4">
    <source>
        <dbReference type="Google" id="ProtNLM"/>
    </source>
</evidence>
<evidence type="ECO:0000313" key="3">
    <source>
        <dbReference type="Proteomes" id="UP001196413"/>
    </source>
</evidence>
<comment type="caution">
    <text evidence="2">The sequence shown here is derived from an EMBL/GenBank/DDBJ whole genome shotgun (WGS) entry which is preliminary data.</text>
</comment>
<organism evidence="2 3">
    <name type="scientific">Parelaphostrongylus tenuis</name>
    <name type="common">Meningeal worm</name>
    <dbReference type="NCBI Taxonomy" id="148309"/>
    <lineage>
        <taxon>Eukaryota</taxon>
        <taxon>Metazoa</taxon>
        <taxon>Ecdysozoa</taxon>
        <taxon>Nematoda</taxon>
        <taxon>Chromadorea</taxon>
        <taxon>Rhabditida</taxon>
        <taxon>Rhabditina</taxon>
        <taxon>Rhabditomorpha</taxon>
        <taxon>Strongyloidea</taxon>
        <taxon>Metastrongylidae</taxon>
        <taxon>Parelaphostrongylus</taxon>
    </lineage>
</organism>
<gene>
    <name evidence="2" type="ORF">KIN20_029506</name>
</gene>
<keyword evidence="3" id="KW-1185">Reference proteome</keyword>
<feature type="region of interest" description="Disordered" evidence="1">
    <location>
        <begin position="1"/>
        <end position="22"/>
    </location>
</feature>
<accession>A0AAD5R2R1</accession>
<evidence type="ECO:0000256" key="1">
    <source>
        <dbReference type="SAM" id="MobiDB-lite"/>
    </source>
</evidence>
<dbReference type="EMBL" id="JAHQIW010006175">
    <property type="protein sequence ID" value="KAJ1368381.1"/>
    <property type="molecule type" value="Genomic_DNA"/>
</dbReference>
<proteinExistence type="predicted"/>
<feature type="compositionally biased region" description="Polar residues" evidence="1">
    <location>
        <begin position="1"/>
        <end position="11"/>
    </location>
</feature>
<sequence length="80" mass="9014">MTGRSKISGQRQRAACRRSKKDEKGIHIDGNFLSNLRFADDIVLFSKSTTTTETMFNEVDKAGKKIGLCINRLKTHSIKN</sequence>
<name>A0AAD5R2R1_PARTN</name>
<protein>
    <recommendedName>
        <fullName evidence="4">Reverse transcriptase domain-containing protein</fullName>
    </recommendedName>
</protein>
<dbReference type="Proteomes" id="UP001196413">
    <property type="component" value="Unassembled WGS sequence"/>
</dbReference>
<reference evidence="2" key="1">
    <citation type="submission" date="2021-06" db="EMBL/GenBank/DDBJ databases">
        <title>Parelaphostrongylus tenuis whole genome reference sequence.</title>
        <authorList>
            <person name="Garwood T.J."/>
            <person name="Larsen P.A."/>
            <person name="Fountain-Jones N.M."/>
            <person name="Garbe J.R."/>
            <person name="Macchietto M.G."/>
            <person name="Kania S.A."/>
            <person name="Gerhold R.W."/>
            <person name="Richards J.E."/>
            <person name="Wolf T.M."/>
        </authorList>
    </citation>
    <scope>NUCLEOTIDE SEQUENCE</scope>
    <source>
        <strain evidence="2">MNPRO001-30</strain>
        <tissue evidence="2">Meninges</tissue>
    </source>
</reference>
<evidence type="ECO:0000313" key="2">
    <source>
        <dbReference type="EMBL" id="KAJ1368381.1"/>
    </source>
</evidence>